<dbReference type="AlphaFoldDB" id="A0A3E4SX76"/>
<dbReference type="Gene3D" id="3.90.550.10">
    <property type="entry name" value="Spore Coat Polysaccharide Biosynthesis Protein SpsA, Chain A"/>
    <property type="match status" value="1"/>
</dbReference>
<dbReference type="SUPFAM" id="SSF53448">
    <property type="entry name" value="Nucleotide-diphospho-sugar transferases"/>
    <property type="match status" value="1"/>
</dbReference>
<dbReference type="EMBL" id="QSSN01000025">
    <property type="protein sequence ID" value="RGL83080.1"/>
    <property type="molecule type" value="Genomic_DNA"/>
</dbReference>
<evidence type="ECO:0000313" key="4">
    <source>
        <dbReference type="Proteomes" id="UP000261278"/>
    </source>
</evidence>
<sequence length="264" mass="31476">MDNKLSVIIPTFNVEIYLEELLCCIENWADEIIICDSFSTDKTLEIAHRHDVKIVQHEYINSAKQKNWIIPQATNNWVMIIDADEKPEEALKEEVTKFLATVGNEVDLAYIPRKNLFWGEFMGKASAYPDYQSRLFRRDKGRYQDKEVHAQVEVSGQKVYLKHALVHDDFTDISSWWLRNNRYYRYELDECIKKRQKWGMKLQIVKPIYVFCLIYFRRGGCLHGFRGLFVAMQWFIYYFMVGAKLYEYELSQHQDLRHKSANSK</sequence>
<dbReference type="InterPro" id="IPR029044">
    <property type="entry name" value="Nucleotide-diphossugar_trans"/>
</dbReference>
<dbReference type="PANTHER" id="PTHR43630:SF2">
    <property type="entry name" value="GLYCOSYLTRANSFERASE"/>
    <property type="match status" value="1"/>
</dbReference>
<dbReference type="Proteomes" id="UP000261278">
    <property type="component" value="Unassembled WGS sequence"/>
</dbReference>
<reference evidence="3 4" key="1">
    <citation type="submission" date="2018-08" db="EMBL/GenBank/DDBJ databases">
        <title>A genome reference for cultivated species of the human gut microbiota.</title>
        <authorList>
            <person name="Zou Y."/>
            <person name="Xue W."/>
            <person name="Luo G."/>
        </authorList>
    </citation>
    <scope>NUCLEOTIDE SEQUENCE [LARGE SCALE GENOMIC DNA]</scope>
    <source>
        <strain evidence="3 4">TF05-18</strain>
    </source>
</reference>
<protein>
    <submittedName>
        <fullName evidence="3">Glycosyltransferase family 2 protein</fullName>
    </submittedName>
</protein>
<organism evidence="3 4">
    <name type="scientific">Phocaeicola vulgatus</name>
    <name type="common">Bacteroides vulgatus</name>
    <dbReference type="NCBI Taxonomy" id="821"/>
    <lineage>
        <taxon>Bacteria</taxon>
        <taxon>Pseudomonadati</taxon>
        <taxon>Bacteroidota</taxon>
        <taxon>Bacteroidia</taxon>
        <taxon>Bacteroidales</taxon>
        <taxon>Bacteroidaceae</taxon>
        <taxon>Phocaeicola</taxon>
    </lineage>
</organism>
<dbReference type="RefSeq" id="WP_117678430.1">
    <property type="nucleotide sequence ID" value="NZ_QSSN01000025.1"/>
</dbReference>
<comment type="caution">
    <text evidence="3">The sequence shown here is derived from an EMBL/GenBank/DDBJ whole genome shotgun (WGS) entry which is preliminary data.</text>
</comment>
<dbReference type="GO" id="GO:0016740">
    <property type="term" value="F:transferase activity"/>
    <property type="evidence" value="ECO:0007669"/>
    <property type="project" value="UniProtKB-KW"/>
</dbReference>
<evidence type="ECO:0000313" key="3">
    <source>
        <dbReference type="EMBL" id="RGL83080.1"/>
    </source>
</evidence>
<gene>
    <name evidence="3" type="ORF">DXC44_17165</name>
</gene>
<accession>A0A3E4SX76</accession>
<dbReference type="PANTHER" id="PTHR43630">
    <property type="entry name" value="POLY-BETA-1,6-N-ACETYL-D-GLUCOSAMINE SYNTHASE"/>
    <property type="match status" value="1"/>
</dbReference>
<evidence type="ECO:0000259" key="2">
    <source>
        <dbReference type="Pfam" id="PF00535"/>
    </source>
</evidence>
<feature type="domain" description="Glycosyltransferase 2-like" evidence="2">
    <location>
        <begin position="6"/>
        <end position="148"/>
    </location>
</feature>
<comment type="similarity">
    <text evidence="1">Belongs to the glycosyltransferase 2 family. WaaE/KdtX subfamily.</text>
</comment>
<evidence type="ECO:0000256" key="1">
    <source>
        <dbReference type="ARBA" id="ARBA00038494"/>
    </source>
</evidence>
<dbReference type="CDD" id="cd02511">
    <property type="entry name" value="Beta4Glucosyltransferase"/>
    <property type="match status" value="1"/>
</dbReference>
<dbReference type="InterPro" id="IPR001173">
    <property type="entry name" value="Glyco_trans_2-like"/>
</dbReference>
<proteinExistence type="inferred from homology"/>
<keyword evidence="3" id="KW-0808">Transferase</keyword>
<dbReference type="Pfam" id="PF00535">
    <property type="entry name" value="Glycos_transf_2"/>
    <property type="match status" value="1"/>
</dbReference>
<name>A0A3E4SX76_PHOVU</name>